<evidence type="ECO:0000256" key="1">
    <source>
        <dbReference type="SAM" id="MobiDB-lite"/>
    </source>
</evidence>
<evidence type="ECO:0000313" key="3">
    <source>
        <dbReference type="Proteomes" id="UP000061010"/>
    </source>
</evidence>
<gene>
    <name evidence="2" type="ORF">AOT14_09180</name>
</gene>
<feature type="region of interest" description="Disordered" evidence="1">
    <location>
        <begin position="47"/>
        <end position="181"/>
    </location>
</feature>
<reference evidence="2 3" key="1">
    <citation type="journal article" date="2015" name="Genome Announc.">
        <title>Complete Genome Sequencing of Stenotrophomonas acidaminiphila ZAC14D2_NAIMI4_2, a Multidrug-Resistant Strain Isolated from Sediments of a Polluted River in Mexico, Uncovers New Antibiotic Resistance Genes and a Novel Class-II Lasso Peptide Biosynthesis Gene Cluster.</title>
        <authorList>
            <person name="Vinuesa P."/>
            <person name="Ochoa-Sanchez L.E."/>
        </authorList>
    </citation>
    <scope>NUCLEOTIDE SEQUENCE [LARGE SCALE GENOMIC DNA]</scope>
    <source>
        <strain evidence="2 3">ZAC14D2_NAIMI4_2</strain>
    </source>
</reference>
<dbReference type="OrthoDB" id="9798046at2"/>
<evidence type="ECO:0000313" key="2">
    <source>
        <dbReference type="EMBL" id="ALJ27349.1"/>
    </source>
</evidence>
<dbReference type="Proteomes" id="UP000061010">
    <property type="component" value="Chromosome"/>
</dbReference>
<feature type="compositionally biased region" description="Low complexity" evidence="1">
    <location>
        <begin position="131"/>
        <end position="141"/>
    </location>
</feature>
<dbReference type="AlphaFoldDB" id="A0A0S1AX16"/>
<keyword evidence="3" id="KW-1185">Reference proteome</keyword>
<proteinExistence type="predicted"/>
<protein>
    <submittedName>
        <fullName evidence="2">Plasmid stabilization protein ParE</fullName>
    </submittedName>
</protein>
<feature type="compositionally biased region" description="Pro residues" evidence="1">
    <location>
        <begin position="68"/>
        <end position="80"/>
    </location>
</feature>
<sequence length="283" mass="30886">MSSASLSPPSAPPRWTERLQPWAAALVSALLHLLVLLLLLHSTPPVVTTPQGTAGGGRVKVDFVGEAPPSPTPARQPPGPKQEDARKKPARPTARRQADARKPVPEARYIEPPAEPEQRQARSEEPPAPEPTQAAATQPPESVQRRPQTWTGRPPGWQPRDTAPDDGRSSGPVNRNGYRNDMAAGEPAMEVGGYQIVYDLLGEARLRSWMEQGVKELSIPLPGTTYLMVCPAEVALRRGSSKCRLLPPDAPELHSIGDARQVVTVMYVYRRGELVWRGPGPYR</sequence>
<name>A0A0S1AX16_9GAMM</name>
<feature type="compositionally biased region" description="Basic and acidic residues" evidence="1">
    <location>
        <begin position="96"/>
        <end position="109"/>
    </location>
</feature>
<dbReference type="EMBL" id="CP012900">
    <property type="protein sequence ID" value="ALJ27349.1"/>
    <property type="molecule type" value="Genomic_DNA"/>
</dbReference>
<accession>A0A0S1AX16</accession>
<feature type="compositionally biased region" description="Basic and acidic residues" evidence="1">
    <location>
        <begin position="116"/>
        <end position="125"/>
    </location>
</feature>
<dbReference type="PATRIC" id="fig|128780.6.peg.929"/>
<organism evidence="2 3">
    <name type="scientific">Stenotrophomonas acidaminiphila</name>
    <dbReference type="NCBI Taxonomy" id="128780"/>
    <lineage>
        <taxon>Bacteria</taxon>
        <taxon>Pseudomonadati</taxon>
        <taxon>Pseudomonadota</taxon>
        <taxon>Gammaproteobacteria</taxon>
        <taxon>Lysobacterales</taxon>
        <taxon>Lysobacteraceae</taxon>
        <taxon>Stenotrophomonas</taxon>
    </lineage>
</organism>
<dbReference type="KEGG" id="sacz:AOT14_09180"/>